<protein>
    <submittedName>
        <fullName evidence="1">Uncharacterized protein</fullName>
    </submittedName>
</protein>
<evidence type="ECO:0000313" key="1">
    <source>
        <dbReference type="EMBL" id="JAH29888.1"/>
    </source>
</evidence>
<name>A0A0E9RNG2_ANGAN</name>
<reference evidence="1" key="2">
    <citation type="journal article" date="2015" name="Fish Shellfish Immunol.">
        <title>Early steps in the European eel (Anguilla anguilla)-Vibrio vulnificus interaction in the gills: Role of the RtxA13 toxin.</title>
        <authorList>
            <person name="Callol A."/>
            <person name="Pajuelo D."/>
            <person name="Ebbesson L."/>
            <person name="Teles M."/>
            <person name="MacKenzie S."/>
            <person name="Amaro C."/>
        </authorList>
    </citation>
    <scope>NUCLEOTIDE SEQUENCE</scope>
</reference>
<dbReference type="AlphaFoldDB" id="A0A0E9RNG2"/>
<reference evidence="1" key="1">
    <citation type="submission" date="2014-11" db="EMBL/GenBank/DDBJ databases">
        <authorList>
            <person name="Amaro Gonzalez C."/>
        </authorList>
    </citation>
    <scope>NUCLEOTIDE SEQUENCE</scope>
</reference>
<proteinExistence type="predicted"/>
<dbReference type="EMBL" id="GBXM01078689">
    <property type="protein sequence ID" value="JAH29888.1"/>
    <property type="molecule type" value="Transcribed_RNA"/>
</dbReference>
<organism evidence="1">
    <name type="scientific">Anguilla anguilla</name>
    <name type="common">European freshwater eel</name>
    <name type="synonym">Muraena anguilla</name>
    <dbReference type="NCBI Taxonomy" id="7936"/>
    <lineage>
        <taxon>Eukaryota</taxon>
        <taxon>Metazoa</taxon>
        <taxon>Chordata</taxon>
        <taxon>Craniata</taxon>
        <taxon>Vertebrata</taxon>
        <taxon>Euteleostomi</taxon>
        <taxon>Actinopterygii</taxon>
        <taxon>Neopterygii</taxon>
        <taxon>Teleostei</taxon>
        <taxon>Anguilliformes</taxon>
        <taxon>Anguillidae</taxon>
        <taxon>Anguilla</taxon>
    </lineage>
</organism>
<accession>A0A0E9RNG2</accession>
<sequence length="73" mass="8314">MLNSHLLNRPSFTDKSIIAANIKNGANKYFVQSILELVCLLPLNFQSPRRHVHQISLLVIIPLKFHSHRALSV</sequence>